<sequence length="34" mass="3598">MLTIEGLISVLGLCLTCFGLGYAIGSKDNNKPQK</sequence>
<accession>A0A2K4ZFL7</accession>
<proteinExistence type="predicted"/>
<reference evidence="1 2" key="1">
    <citation type="submission" date="2018-01" db="EMBL/GenBank/DDBJ databases">
        <authorList>
            <person name="Gaut B.S."/>
            <person name="Morton B.R."/>
            <person name="Clegg M.T."/>
            <person name="Duvall M.R."/>
        </authorList>
    </citation>
    <scope>NUCLEOTIDE SEQUENCE [LARGE SCALE GENOMIC DNA]</scope>
    <source>
        <strain evidence="1">GP69</strain>
    </source>
</reference>
<organism evidence="1 2">
    <name type="scientific">Acetatifactor muris</name>
    <dbReference type="NCBI Taxonomy" id="879566"/>
    <lineage>
        <taxon>Bacteria</taxon>
        <taxon>Bacillati</taxon>
        <taxon>Bacillota</taxon>
        <taxon>Clostridia</taxon>
        <taxon>Lachnospirales</taxon>
        <taxon>Lachnospiraceae</taxon>
        <taxon>Acetatifactor</taxon>
    </lineage>
</organism>
<dbReference type="EMBL" id="OFSM01000009">
    <property type="protein sequence ID" value="SOY29270.1"/>
    <property type="molecule type" value="Genomic_DNA"/>
</dbReference>
<dbReference type="AlphaFoldDB" id="A0A2K4ZFL7"/>
<gene>
    <name evidence="1" type="ORF">AMURIS_01985</name>
</gene>
<dbReference type="Proteomes" id="UP000236311">
    <property type="component" value="Unassembled WGS sequence"/>
</dbReference>
<keyword evidence="2" id="KW-1185">Reference proteome</keyword>
<evidence type="ECO:0000313" key="2">
    <source>
        <dbReference type="Proteomes" id="UP000236311"/>
    </source>
</evidence>
<evidence type="ECO:0000313" key="1">
    <source>
        <dbReference type="EMBL" id="SOY29270.1"/>
    </source>
</evidence>
<name>A0A2K4ZFL7_9FIRM</name>
<protein>
    <submittedName>
        <fullName evidence="1">Uncharacterized protein</fullName>
    </submittedName>
</protein>